<keyword evidence="5" id="KW-1185">Reference proteome</keyword>
<dbReference type="PROSITE" id="PS50137">
    <property type="entry name" value="DS_RBD"/>
    <property type="match status" value="2"/>
</dbReference>
<dbReference type="SUPFAM" id="SSF54768">
    <property type="entry name" value="dsRNA-binding domain-like"/>
    <property type="match status" value="2"/>
</dbReference>
<dbReference type="Gene3D" id="3.30.160.20">
    <property type="match status" value="2"/>
</dbReference>
<evidence type="ECO:0000313" key="4">
    <source>
        <dbReference type="EMBL" id="CAH1399949.1"/>
    </source>
</evidence>
<feature type="domain" description="DRBM" evidence="3">
    <location>
        <begin position="183"/>
        <end position="259"/>
    </location>
</feature>
<dbReference type="SMART" id="SM00358">
    <property type="entry name" value="DSRM"/>
    <property type="match status" value="2"/>
</dbReference>
<feature type="compositionally biased region" description="Low complexity" evidence="2">
    <location>
        <begin position="92"/>
        <end position="106"/>
    </location>
</feature>
<organism evidence="4 5">
    <name type="scientific">Nezara viridula</name>
    <name type="common">Southern green stink bug</name>
    <name type="synonym">Cimex viridulus</name>
    <dbReference type="NCBI Taxonomy" id="85310"/>
    <lineage>
        <taxon>Eukaryota</taxon>
        <taxon>Metazoa</taxon>
        <taxon>Ecdysozoa</taxon>
        <taxon>Arthropoda</taxon>
        <taxon>Hexapoda</taxon>
        <taxon>Insecta</taxon>
        <taxon>Pterygota</taxon>
        <taxon>Neoptera</taxon>
        <taxon>Paraneoptera</taxon>
        <taxon>Hemiptera</taxon>
        <taxon>Heteroptera</taxon>
        <taxon>Panheteroptera</taxon>
        <taxon>Pentatomomorpha</taxon>
        <taxon>Pentatomoidea</taxon>
        <taxon>Pentatomidae</taxon>
        <taxon>Pentatominae</taxon>
        <taxon>Nezara</taxon>
    </lineage>
</organism>
<dbReference type="OrthoDB" id="6363432at2759"/>
<feature type="compositionally biased region" description="Basic and acidic residues" evidence="2">
    <location>
        <begin position="129"/>
        <end position="139"/>
    </location>
</feature>
<dbReference type="Proteomes" id="UP001152798">
    <property type="component" value="Chromosome 4"/>
</dbReference>
<evidence type="ECO:0000256" key="1">
    <source>
        <dbReference type="PROSITE-ProRule" id="PRU00266"/>
    </source>
</evidence>
<dbReference type="EMBL" id="OV725080">
    <property type="protein sequence ID" value="CAH1399949.1"/>
    <property type="molecule type" value="Genomic_DNA"/>
</dbReference>
<dbReference type="GO" id="GO:0008251">
    <property type="term" value="F:tRNA-specific adenosine deaminase activity"/>
    <property type="evidence" value="ECO:0007669"/>
    <property type="project" value="TreeGrafter"/>
</dbReference>
<dbReference type="GO" id="GO:0005737">
    <property type="term" value="C:cytoplasm"/>
    <property type="evidence" value="ECO:0007669"/>
    <property type="project" value="TreeGrafter"/>
</dbReference>
<feature type="region of interest" description="Disordered" evidence="2">
    <location>
        <begin position="1"/>
        <end position="172"/>
    </location>
</feature>
<dbReference type="GO" id="GO:0003726">
    <property type="term" value="F:double-stranded RNA adenosine deaminase activity"/>
    <property type="evidence" value="ECO:0007669"/>
    <property type="project" value="TreeGrafter"/>
</dbReference>
<dbReference type="GO" id="GO:0006382">
    <property type="term" value="P:adenosine to inosine editing"/>
    <property type="evidence" value="ECO:0007669"/>
    <property type="project" value="TreeGrafter"/>
</dbReference>
<proteinExistence type="predicted"/>
<reference evidence="4" key="1">
    <citation type="submission" date="2022-01" db="EMBL/GenBank/DDBJ databases">
        <authorList>
            <person name="King R."/>
        </authorList>
    </citation>
    <scope>NUCLEOTIDE SEQUENCE</scope>
</reference>
<dbReference type="GO" id="GO:0003725">
    <property type="term" value="F:double-stranded RNA binding"/>
    <property type="evidence" value="ECO:0007669"/>
    <property type="project" value="TreeGrafter"/>
</dbReference>
<accession>A0A9P0HDN6</accession>
<name>A0A9P0HDN6_NEZVI</name>
<dbReference type="GO" id="GO:0006396">
    <property type="term" value="P:RNA processing"/>
    <property type="evidence" value="ECO:0007669"/>
    <property type="project" value="TreeGrafter"/>
</dbReference>
<evidence type="ECO:0000313" key="5">
    <source>
        <dbReference type="Proteomes" id="UP001152798"/>
    </source>
</evidence>
<keyword evidence="1" id="KW-0694">RNA-binding</keyword>
<feature type="compositionally biased region" description="Low complexity" evidence="2">
    <location>
        <begin position="69"/>
        <end position="84"/>
    </location>
</feature>
<dbReference type="GO" id="GO:0005730">
    <property type="term" value="C:nucleolus"/>
    <property type="evidence" value="ECO:0007669"/>
    <property type="project" value="TreeGrafter"/>
</dbReference>
<feature type="compositionally biased region" description="Polar residues" evidence="2">
    <location>
        <begin position="278"/>
        <end position="290"/>
    </location>
</feature>
<evidence type="ECO:0000256" key="2">
    <source>
        <dbReference type="SAM" id="MobiDB-lite"/>
    </source>
</evidence>
<feature type="domain" description="DRBM" evidence="3">
    <location>
        <begin position="372"/>
        <end position="437"/>
    </location>
</feature>
<dbReference type="PANTHER" id="PTHR10910">
    <property type="entry name" value="EUKARYOTE SPECIFIC DSRNA BINDING PROTEIN"/>
    <property type="match status" value="1"/>
</dbReference>
<gene>
    <name evidence="4" type="ORF">NEZAVI_LOCUS9285</name>
</gene>
<protein>
    <recommendedName>
        <fullName evidence="3">DRBM domain-containing protein</fullName>
    </recommendedName>
</protein>
<dbReference type="AlphaFoldDB" id="A0A9P0HDN6"/>
<dbReference type="PANTHER" id="PTHR10910:SF62">
    <property type="entry name" value="AT07585P-RELATED"/>
    <property type="match status" value="1"/>
</dbReference>
<sequence>MSYYNQRGGTRMNRPSYGGGSGHHGNYHSSQNQSYTQPAYSTPSSYGSNKSASDPRIYQQNHQSSPKTPSQQAVQQQPSSQQPPQQLPPPSQQQSAPQGQQQQQPPQQLPPPVPPKIEPQSSMPPEQHTPVKMDEDKSNETTSDANDDGMGSGTPGSRGPKFRPWNKRGAANVKITRKMRKRRQNARLRNLLAPKNAMMVLHELHPELKMVISEQVNAANQTAYTVEIEVEGKIYRGHGMSKMSAKQAASENALKAVLLEKLEQNNLKINLNILADNTLSSDGTQDSSGDVTMKEESVAGDVTNPEEQAAGPKPVPGRRLIEDDVPWGSLASFALFKLFSEWQSQGFQLPPSGLPPVFHKATGAKKLPDDANKKHPVQLLNQIRPGSQYSESREGAPPNLTFKFTVSVDGQTFMGVGSNKKDAKKECAKHALEALGVKYD</sequence>
<evidence type="ECO:0000259" key="3">
    <source>
        <dbReference type="PROSITE" id="PS50137"/>
    </source>
</evidence>
<dbReference type="InterPro" id="IPR014720">
    <property type="entry name" value="dsRBD_dom"/>
</dbReference>
<feature type="region of interest" description="Disordered" evidence="2">
    <location>
        <begin position="278"/>
        <end position="317"/>
    </location>
</feature>
<feature type="compositionally biased region" description="Polar residues" evidence="2">
    <location>
        <begin position="31"/>
        <end position="68"/>
    </location>
</feature>
<dbReference type="Pfam" id="PF00035">
    <property type="entry name" value="dsrm"/>
    <property type="match status" value="2"/>
</dbReference>
<dbReference type="GO" id="GO:0010468">
    <property type="term" value="P:regulation of gene expression"/>
    <property type="evidence" value="ECO:0007669"/>
    <property type="project" value="UniProtKB-ARBA"/>
</dbReference>
<feature type="compositionally biased region" description="Pro residues" evidence="2">
    <location>
        <begin position="107"/>
        <end position="117"/>
    </location>
</feature>